<dbReference type="Pfam" id="PF00155">
    <property type="entry name" value="Aminotran_1_2"/>
    <property type="match status" value="1"/>
</dbReference>
<dbReference type="Gene3D" id="3.90.1150.10">
    <property type="entry name" value="Aspartate Aminotransferase, domain 1"/>
    <property type="match status" value="1"/>
</dbReference>
<dbReference type="InterPro" id="IPR015422">
    <property type="entry name" value="PyrdxlP-dep_Trfase_small"/>
</dbReference>
<dbReference type="EMBL" id="JAWMWH010000003">
    <property type="protein sequence ID" value="MEJ6401130.1"/>
    <property type="molecule type" value="Genomic_DNA"/>
</dbReference>
<evidence type="ECO:0000313" key="9">
    <source>
        <dbReference type="Proteomes" id="UP001370590"/>
    </source>
</evidence>
<organism evidence="8 9">
    <name type="scientific">Nicoliella lavandulae</name>
    <dbReference type="NCBI Taxonomy" id="3082954"/>
    <lineage>
        <taxon>Bacteria</taxon>
        <taxon>Bacillati</taxon>
        <taxon>Bacillota</taxon>
        <taxon>Bacilli</taxon>
        <taxon>Lactobacillales</taxon>
        <taxon>Lactobacillaceae</taxon>
        <taxon>Nicoliella</taxon>
    </lineage>
</organism>
<dbReference type="InterPro" id="IPR004838">
    <property type="entry name" value="NHTrfase_class1_PyrdxlP-BS"/>
</dbReference>
<dbReference type="RefSeq" id="WP_339960976.1">
    <property type="nucleotide sequence ID" value="NZ_JAWMWH010000003.1"/>
</dbReference>
<dbReference type="Proteomes" id="UP001370590">
    <property type="component" value="Unassembled WGS sequence"/>
</dbReference>
<evidence type="ECO:0000256" key="6">
    <source>
        <dbReference type="RuleBase" id="RU000481"/>
    </source>
</evidence>
<evidence type="ECO:0000256" key="3">
    <source>
        <dbReference type="ARBA" id="ARBA00022576"/>
    </source>
</evidence>
<dbReference type="PANTHER" id="PTHR46383:SF4">
    <property type="entry name" value="AMINOTRANSFERASE"/>
    <property type="match status" value="1"/>
</dbReference>
<accession>A0ABU8SMJ2</accession>
<comment type="cofactor">
    <cofactor evidence="1 6">
        <name>pyridoxal 5'-phosphate</name>
        <dbReference type="ChEBI" id="CHEBI:597326"/>
    </cofactor>
</comment>
<dbReference type="PROSITE" id="PS00105">
    <property type="entry name" value="AA_TRANSFER_CLASS_1"/>
    <property type="match status" value="1"/>
</dbReference>
<keyword evidence="9" id="KW-1185">Reference proteome</keyword>
<name>A0ABU8SMJ2_9LACO</name>
<dbReference type="GO" id="GO:0008483">
    <property type="term" value="F:transaminase activity"/>
    <property type="evidence" value="ECO:0007669"/>
    <property type="project" value="UniProtKB-KW"/>
</dbReference>
<dbReference type="InterPro" id="IPR015421">
    <property type="entry name" value="PyrdxlP-dep_Trfase_major"/>
</dbReference>
<dbReference type="EC" id="2.6.1.-" evidence="6"/>
<dbReference type="SUPFAM" id="SSF53383">
    <property type="entry name" value="PLP-dependent transferases"/>
    <property type="match status" value="1"/>
</dbReference>
<keyword evidence="3 6" id="KW-0032">Aminotransferase</keyword>
<dbReference type="InterPro" id="IPR015424">
    <property type="entry name" value="PyrdxlP-dep_Trfase"/>
</dbReference>
<proteinExistence type="inferred from homology"/>
<dbReference type="PANTHER" id="PTHR46383">
    <property type="entry name" value="ASPARTATE AMINOTRANSFERASE"/>
    <property type="match status" value="1"/>
</dbReference>
<reference evidence="8 9" key="1">
    <citation type="submission" date="2023-10" db="EMBL/GenBank/DDBJ databases">
        <title>Nicoliella lavandulae sp. nov. isolated from Lavandula angustifolia flowers.</title>
        <authorList>
            <person name="Alcantara C."/>
            <person name="Zuniga M."/>
            <person name="Landete J.M."/>
            <person name="Monedero V."/>
        </authorList>
    </citation>
    <scope>NUCLEOTIDE SEQUENCE [LARGE SCALE GENOMIC DNA]</scope>
    <source>
        <strain evidence="8 9">Es01</strain>
    </source>
</reference>
<dbReference type="InterPro" id="IPR050596">
    <property type="entry name" value="AspAT/PAT-like"/>
</dbReference>
<comment type="similarity">
    <text evidence="2 6">Belongs to the class-I pyridoxal-phosphate-dependent aminotransferase family.</text>
</comment>
<gene>
    <name evidence="8" type="ORF">R4146_08245</name>
</gene>
<evidence type="ECO:0000256" key="4">
    <source>
        <dbReference type="ARBA" id="ARBA00022679"/>
    </source>
</evidence>
<evidence type="ECO:0000256" key="5">
    <source>
        <dbReference type="ARBA" id="ARBA00022898"/>
    </source>
</evidence>
<dbReference type="CDD" id="cd00609">
    <property type="entry name" value="AAT_like"/>
    <property type="match status" value="1"/>
</dbReference>
<sequence length="387" mass="42914">MDLSNKINNSVKSMKTNQIVEFNLKIADIPGLISLTYGEPDFPTPQHIKDAAIKAINENKSHYTDPRGVLPLRQNAVKFLKEKYNLDYDPDTQITTTVGLAEGIHDVFTTILNPGDEVIIPTPTYPLYAANVEFNQATPIFIDTSKDNFLLTPDKLKQTFAEHPNAKAIIINYPNNPIGNTYTKAELQALADVIKQHEVFLISDEIYSEMTYDEPHTSFGTLLPDQTIVMNGASKTFAMTGWRIGIVCGPANIISKINAVHTLINTNATDNAQYAASEAFKNGANDGQLMKQTYEKRRKLLRDGLTKAGFTSPEPSGAFYILAKIPDQFEQDSYKFGYQLAKEAKVGIMPGAIFGPGGDGYVRFSYAASTEDLTEVVKRIQKFVDEH</sequence>
<feature type="domain" description="Aminotransferase class I/classII large" evidence="7">
    <location>
        <begin position="32"/>
        <end position="380"/>
    </location>
</feature>
<evidence type="ECO:0000259" key="7">
    <source>
        <dbReference type="Pfam" id="PF00155"/>
    </source>
</evidence>
<dbReference type="InterPro" id="IPR004839">
    <property type="entry name" value="Aminotransferase_I/II_large"/>
</dbReference>
<evidence type="ECO:0000256" key="2">
    <source>
        <dbReference type="ARBA" id="ARBA00007441"/>
    </source>
</evidence>
<protein>
    <recommendedName>
        <fullName evidence="6">Aminotransferase</fullName>
        <ecNumber evidence="6">2.6.1.-</ecNumber>
    </recommendedName>
</protein>
<keyword evidence="4 6" id="KW-0808">Transferase</keyword>
<evidence type="ECO:0000313" key="8">
    <source>
        <dbReference type="EMBL" id="MEJ6401130.1"/>
    </source>
</evidence>
<keyword evidence="5" id="KW-0663">Pyridoxal phosphate</keyword>
<evidence type="ECO:0000256" key="1">
    <source>
        <dbReference type="ARBA" id="ARBA00001933"/>
    </source>
</evidence>
<comment type="caution">
    <text evidence="8">The sequence shown here is derived from an EMBL/GenBank/DDBJ whole genome shotgun (WGS) entry which is preliminary data.</text>
</comment>
<dbReference type="Gene3D" id="3.40.640.10">
    <property type="entry name" value="Type I PLP-dependent aspartate aminotransferase-like (Major domain)"/>
    <property type="match status" value="1"/>
</dbReference>